<keyword evidence="1" id="KW-0378">Hydrolase</keyword>
<dbReference type="SUPFAM" id="SSF56281">
    <property type="entry name" value="Metallo-hydrolase/oxidoreductase"/>
    <property type="match status" value="1"/>
</dbReference>
<feature type="domain" description="Beta-Casp" evidence="3">
    <location>
        <begin position="248"/>
        <end position="382"/>
    </location>
</feature>
<evidence type="ECO:0000259" key="3">
    <source>
        <dbReference type="SMART" id="SM01027"/>
    </source>
</evidence>
<dbReference type="Proteomes" id="UP001595617">
    <property type="component" value="Unassembled WGS sequence"/>
</dbReference>
<dbReference type="Pfam" id="PF07521">
    <property type="entry name" value="RMMBL"/>
    <property type="match status" value="1"/>
</dbReference>
<dbReference type="Pfam" id="PF00753">
    <property type="entry name" value="Lactamase_B"/>
    <property type="match status" value="1"/>
</dbReference>
<dbReference type="CDD" id="cd16295">
    <property type="entry name" value="TTHA0252-CPSF-like_MBL-fold"/>
    <property type="match status" value="1"/>
</dbReference>
<sequence length="454" mass="50137">MEKGFPSIMHHGGAEGVTGSCHRYMASADHHVLIDCGLFQGSDAGPNPLQQHQVDFDLTPIKALIVTHVHIDHIGRLPYLMSAGFDAPIYCTPASALLLPLVIEDALKLGFTRDRRLIRQFLARVNELLVPVEFNEWRALPGSLNWQVRFQRAGHILGSAFVEIDRYDDDLPRPHRTVFSGDLGTLHHGLLPGPTSPERADILVIESTYGDRLHEDPVTRTERLKEAVQHALQNNGTVLIPAFSIGRTQDILFELERILADVAFQPVDVVVDSPLAAKFNSVHRDLLPTWQAEFPHKNVPRVAQGGRHPLSFEQLITIDSHEQHKKAVALLASTHRPAIVIAASGMLTGGRVMNYLTAMLEDPVHDLVFVGFQAPGTLGADIQRAGRGGRVTIDGKPYTVRMGIYTIGGFSAHADQQDLVRWVDGMAEPPKDIRIVHGVPKAREALRQTLQRLG</sequence>
<dbReference type="InterPro" id="IPR022712">
    <property type="entry name" value="Beta_Casp"/>
</dbReference>
<evidence type="ECO:0000256" key="1">
    <source>
        <dbReference type="ARBA" id="ARBA00022801"/>
    </source>
</evidence>
<name>A0ABV7ZW56_9GAMM</name>
<dbReference type="PANTHER" id="PTHR11203">
    <property type="entry name" value="CLEAVAGE AND POLYADENYLATION SPECIFICITY FACTOR FAMILY MEMBER"/>
    <property type="match status" value="1"/>
</dbReference>
<feature type="domain" description="Metallo-beta-lactamase" evidence="2">
    <location>
        <begin position="18"/>
        <end position="243"/>
    </location>
</feature>
<dbReference type="InterPro" id="IPR036866">
    <property type="entry name" value="RibonucZ/Hydroxyglut_hydro"/>
</dbReference>
<comment type="caution">
    <text evidence="4">The sequence shown here is derived from an EMBL/GenBank/DDBJ whole genome shotgun (WGS) entry which is preliminary data.</text>
</comment>
<proteinExistence type="predicted"/>
<reference evidence="5" key="1">
    <citation type="journal article" date="2019" name="Int. J. Syst. Evol. Microbiol.">
        <title>The Global Catalogue of Microorganisms (GCM) 10K type strain sequencing project: providing services to taxonomists for standard genome sequencing and annotation.</title>
        <authorList>
            <consortium name="The Broad Institute Genomics Platform"/>
            <consortium name="The Broad Institute Genome Sequencing Center for Infectious Disease"/>
            <person name="Wu L."/>
            <person name="Ma J."/>
        </authorList>
    </citation>
    <scope>NUCLEOTIDE SEQUENCE [LARGE SCALE GENOMIC DNA]</scope>
    <source>
        <strain evidence="5">IBRC 10765</strain>
    </source>
</reference>
<dbReference type="InterPro" id="IPR011108">
    <property type="entry name" value="RMMBL"/>
</dbReference>
<keyword evidence="5" id="KW-1185">Reference proteome</keyword>
<dbReference type="EMBL" id="JBHRYR010000003">
    <property type="protein sequence ID" value="MFC3852779.1"/>
    <property type="molecule type" value="Genomic_DNA"/>
</dbReference>
<organism evidence="4 5">
    <name type="scientific">Saccharospirillum mangrovi</name>
    <dbReference type="NCBI Taxonomy" id="2161747"/>
    <lineage>
        <taxon>Bacteria</taxon>
        <taxon>Pseudomonadati</taxon>
        <taxon>Pseudomonadota</taxon>
        <taxon>Gammaproteobacteria</taxon>
        <taxon>Oceanospirillales</taxon>
        <taxon>Saccharospirillaceae</taxon>
        <taxon>Saccharospirillum</taxon>
    </lineage>
</organism>
<dbReference type="PANTHER" id="PTHR11203:SF37">
    <property type="entry name" value="INTEGRATOR COMPLEX SUBUNIT 11"/>
    <property type="match status" value="1"/>
</dbReference>
<evidence type="ECO:0000313" key="5">
    <source>
        <dbReference type="Proteomes" id="UP001595617"/>
    </source>
</evidence>
<dbReference type="Pfam" id="PF10996">
    <property type="entry name" value="Beta-Casp"/>
    <property type="match status" value="1"/>
</dbReference>
<accession>A0ABV7ZW56</accession>
<protein>
    <submittedName>
        <fullName evidence="4">MBL fold metallo-hydrolase RNA specificity domain-containing protein</fullName>
    </submittedName>
</protein>
<dbReference type="Gene3D" id="3.40.50.10890">
    <property type="match status" value="1"/>
</dbReference>
<dbReference type="SMART" id="SM01027">
    <property type="entry name" value="Beta-Casp"/>
    <property type="match status" value="1"/>
</dbReference>
<dbReference type="SMART" id="SM00849">
    <property type="entry name" value="Lactamase_B"/>
    <property type="match status" value="1"/>
</dbReference>
<gene>
    <name evidence="4" type="ORF">ACFOOG_08035</name>
</gene>
<evidence type="ECO:0000259" key="2">
    <source>
        <dbReference type="SMART" id="SM00849"/>
    </source>
</evidence>
<dbReference type="InterPro" id="IPR050698">
    <property type="entry name" value="MBL"/>
</dbReference>
<evidence type="ECO:0000313" key="4">
    <source>
        <dbReference type="EMBL" id="MFC3852779.1"/>
    </source>
</evidence>
<dbReference type="Gene3D" id="3.60.15.10">
    <property type="entry name" value="Ribonuclease Z/Hydroxyacylglutathione hydrolase-like"/>
    <property type="match status" value="1"/>
</dbReference>
<dbReference type="RefSeq" id="WP_380695307.1">
    <property type="nucleotide sequence ID" value="NZ_JBHRYR010000003.1"/>
</dbReference>
<dbReference type="InterPro" id="IPR001279">
    <property type="entry name" value="Metallo-B-lactamas"/>
</dbReference>